<gene>
    <name evidence="3" type="ORF">BU26DRAFT_549582</name>
</gene>
<dbReference type="EMBL" id="ML987193">
    <property type="protein sequence ID" value="KAF2250954.1"/>
    <property type="molecule type" value="Genomic_DNA"/>
</dbReference>
<keyword evidence="2" id="KW-0812">Transmembrane</keyword>
<feature type="transmembrane region" description="Helical" evidence="2">
    <location>
        <begin position="86"/>
        <end position="107"/>
    </location>
</feature>
<accession>A0A6A6IK40</accession>
<dbReference type="PANTHER" id="PTHR48125">
    <property type="entry name" value="LP07818P1"/>
    <property type="match status" value="1"/>
</dbReference>
<dbReference type="OrthoDB" id="5279542at2759"/>
<feature type="region of interest" description="Disordered" evidence="1">
    <location>
        <begin position="346"/>
        <end position="386"/>
    </location>
</feature>
<sequence>MSQTPSPQPAPTPPAQITPSAQASQPAPAPQATPATPLPAQAQARQPTTPIAPPPHILNFATPAPVPPQTFREKLRAGDAHWPWQLGLRAITILVGIIGIGCTAWAVSKYTHNTYDFLYDLEDSWSIPWGLITFTISVIWSAICILVFLLRHTNRPVHPGVRVGIDLILWLAFIPTAMFAVVAVMSVVDWGQDGSLGYYYSSYGYYQYIPSNGTWVWEASDDSYYSNQPRDCSGSSSYYSTSDFSTCAEQDAYVNELWRGKNLRFNIELTSCVCQFISLVAHLALFVFACVDTHYRNSRKVSKEAEQLAADIVMNMVRTGAIIQPPGAAQMRPMAPQMMSMAPQMMPPQQMPIYPPQRSPLRPYPTPPQQAAASSSNEKSAGPRYA</sequence>
<dbReference type="Proteomes" id="UP000800094">
    <property type="component" value="Unassembled WGS sequence"/>
</dbReference>
<evidence type="ECO:0000313" key="3">
    <source>
        <dbReference type="EMBL" id="KAF2250954.1"/>
    </source>
</evidence>
<evidence type="ECO:0000256" key="1">
    <source>
        <dbReference type="SAM" id="MobiDB-lite"/>
    </source>
</evidence>
<name>A0A6A6IK40_9PLEO</name>
<feature type="compositionally biased region" description="Polar residues" evidence="1">
    <location>
        <begin position="369"/>
        <end position="379"/>
    </location>
</feature>
<dbReference type="GeneID" id="54585336"/>
<feature type="compositionally biased region" description="Pro residues" evidence="1">
    <location>
        <begin position="346"/>
        <end position="368"/>
    </location>
</feature>
<dbReference type="PANTHER" id="PTHR48125:SF12">
    <property type="entry name" value="AT HOOK TRANSCRIPTION FACTOR FAMILY-RELATED"/>
    <property type="match status" value="1"/>
</dbReference>
<protein>
    <submittedName>
        <fullName evidence="3">Uncharacterized protein</fullName>
    </submittedName>
</protein>
<feature type="region of interest" description="Disordered" evidence="1">
    <location>
        <begin position="1"/>
        <end position="63"/>
    </location>
</feature>
<feature type="transmembrane region" description="Helical" evidence="2">
    <location>
        <begin position="127"/>
        <end position="151"/>
    </location>
</feature>
<evidence type="ECO:0000256" key="2">
    <source>
        <dbReference type="SAM" id="Phobius"/>
    </source>
</evidence>
<proteinExistence type="predicted"/>
<evidence type="ECO:0000313" key="4">
    <source>
        <dbReference type="Proteomes" id="UP000800094"/>
    </source>
</evidence>
<dbReference type="RefSeq" id="XP_033685958.1">
    <property type="nucleotide sequence ID" value="XM_033832006.1"/>
</dbReference>
<feature type="transmembrane region" description="Helical" evidence="2">
    <location>
        <begin position="163"/>
        <end position="188"/>
    </location>
</feature>
<organism evidence="3 4">
    <name type="scientific">Trematosphaeria pertusa</name>
    <dbReference type="NCBI Taxonomy" id="390896"/>
    <lineage>
        <taxon>Eukaryota</taxon>
        <taxon>Fungi</taxon>
        <taxon>Dikarya</taxon>
        <taxon>Ascomycota</taxon>
        <taxon>Pezizomycotina</taxon>
        <taxon>Dothideomycetes</taxon>
        <taxon>Pleosporomycetidae</taxon>
        <taxon>Pleosporales</taxon>
        <taxon>Massarineae</taxon>
        <taxon>Trematosphaeriaceae</taxon>
        <taxon>Trematosphaeria</taxon>
    </lineage>
</organism>
<feature type="transmembrane region" description="Helical" evidence="2">
    <location>
        <begin position="267"/>
        <end position="291"/>
    </location>
</feature>
<reference evidence="3" key="1">
    <citation type="journal article" date="2020" name="Stud. Mycol.">
        <title>101 Dothideomycetes genomes: a test case for predicting lifestyles and emergence of pathogens.</title>
        <authorList>
            <person name="Haridas S."/>
            <person name="Albert R."/>
            <person name="Binder M."/>
            <person name="Bloem J."/>
            <person name="Labutti K."/>
            <person name="Salamov A."/>
            <person name="Andreopoulos B."/>
            <person name="Baker S."/>
            <person name="Barry K."/>
            <person name="Bills G."/>
            <person name="Bluhm B."/>
            <person name="Cannon C."/>
            <person name="Castanera R."/>
            <person name="Culley D."/>
            <person name="Daum C."/>
            <person name="Ezra D."/>
            <person name="Gonzalez J."/>
            <person name="Henrissat B."/>
            <person name="Kuo A."/>
            <person name="Liang C."/>
            <person name="Lipzen A."/>
            <person name="Lutzoni F."/>
            <person name="Magnuson J."/>
            <person name="Mondo S."/>
            <person name="Nolan M."/>
            <person name="Ohm R."/>
            <person name="Pangilinan J."/>
            <person name="Park H.-J."/>
            <person name="Ramirez L."/>
            <person name="Alfaro M."/>
            <person name="Sun H."/>
            <person name="Tritt A."/>
            <person name="Yoshinaga Y."/>
            <person name="Zwiers L.-H."/>
            <person name="Turgeon B."/>
            <person name="Goodwin S."/>
            <person name="Spatafora J."/>
            <person name="Crous P."/>
            <person name="Grigoriev I."/>
        </authorList>
    </citation>
    <scope>NUCLEOTIDE SEQUENCE</scope>
    <source>
        <strain evidence="3">CBS 122368</strain>
    </source>
</reference>
<keyword evidence="2" id="KW-1133">Transmembrane helix</keyword>
<keyword evidence="4" id="KW-1185">Reference proteome</keyword>
<feature type="compositionally biased region" description="Pro residues" evidence="1">
    <location>
        <begin position="1"/>
        <end position="16"/>
    </location>
</feature>
<keyword evidence="2" id="KW-0472">Membrane</keyword>
<dbReference type="AlphaFoldDB" id="A0A6A6IK40"/>
<feature type="compositionally biased region" description="Low complexity" evidence="1">
    <location>
        <begin position="17"/>
        <end position="49"/>
    </location>
</feature>